<dbReference type="EC" id="1.4.3.16" evidence="4 11"/>
<dbReference type="Gene3D" id="3.90.700.10">
    <property type="entry name" value="Succinate dehydrogenase/fumarate reductase flavoprotein, catalytic domain"/>
    <property type="match status" value="1"/>
</dbReference>
<evidence type="ECO:0000259" key="14">
    <source>
        <dbReference type="Pfam" id="PF02910"/>
    </source>
</evidence>
<dbReference type="PANTHER" id="PTHR42716">
    <property type="entry name" value="L-ASPARTATE OXIDASE"/>
    <property type="match status" value="1"/>
</dbReference>
<keyword evidence="8 12" id="KW-0274">FAD</keyword>
<dbReference type="InterPro" id="IPR036188">
    <property type="entry name" value="FAD/NAD-bd_sf"/>
</dbReference>
<dbReference type="InterPro" id="IPR037099">
    <property type="entry name" value="Fum_R/Succ_DH_flav-like_C_sf"/>
</dbReference>
<organism evidence="15 16">
    <name type="scientific">Niallia nealsonii</name>
    <dbReference type="NCBI Taxonomy" id="115979"/>
    <lineage>
        <taxon>Bacteria</taxon>
        <taxon>Bacillati</taxon>
        <taxon>Bacillota</taxon>
        <taxon>Bacilli</taxon>
        <taxon>Bacillales</taxon>
        <taxon>Bacillaceae</taxon>
        <taxon>Niallia</taxon>
    </lineage>
</organism>
<evidence type="ECO:0000256" key="4">
    <source>
        <dbReference type="ARBA" id="ARBA00012173"/>
    </source>
</evidence>
<dbReference type="RefSeq" id="WP_101176867.1">
    <property type="nucleotide sequence ID" value="NZ_PISE01000017.1"/>
</dbReference>
<evidence type="ECO:0000256" key="6">
    <source>
        <dbReference type="ARBA" id="ARBA00022630"/>
    </source>
</evidence>
<dbReference type="InterPro" id="IPR027477">
    <property type="entry name" value="Succ_DH/fumarate_Rdtase_cat_sf"/>
</dbReference>
<dbReference type="OrthoDB" id="9806724at2"/>
<evidence type="ECO:0000256" key="5">
    <source>
        <dbReference type="ARBA" id="ARBA00021901"/>
    </source>
</evidence>
<evidence type="ECO:0000256" key="1">
    <source>
        <dbReference type="ARBA" id="ARBA00001974"/>
    </source>
</evidence>
<evidence type="ECO:0000313" key="16">
    <source>
        <dbReference type="Proteomes" id="UP000233375"/>
    </source>
</evidence>
<dbReference type="Pfam" id="PF00890">
    <property type="entry name" value="FAD_binding_2"/>
    <property type="match status" value="1"/>
</dbReference>
<comment type="pathway">
    <text evidence="2 12">Cofactor biosynthesis; NAD(+) biosynthesis; iminoaspartate from L-aspartate (oxidase route): step 1/1.</text>
</comment>
<keyword evidence="7 12" id="KW-0662">Pyridine nucleotide biosynthesis</keyword>
<reference evidence="15 16" key="1">
    <citation type="journal article" date="2003" name="Int. J. Syst. Evol. Microbiol.">
        <title>Bacillus nealsonii sp. nov., isolated from a spacecraft-assembly facility, whose spores are gamma-radiation resistant.</title>
        <authorList>
            <person name="Venkateswaran K."/>
            <person name="Kempf M."/>
            <person name="Chen F."/>
            <person name="Satomi M."/>
            <person name="Nicholson W."/>
            <person name="Kern R."/>
        </authorList>
    </citation>
    <scope>NUCLEOTIDE SEQUENCE [LARGE SCALE GENOMIC DNA]</scope>
    <source>
        <strain evidence="15 16">FO-92</strain>
    </source>
</reference>
<evidence type="ECO:0000259" key="13">
    <source>
        <dbReference type="Pfam" id="PF00890"/>
    </source>
</evidence>
<dbReference type="Proteomes" id="UP000233375">
    <property type="component" value="Unassembled WGS sequence"/>
</dbReference>
<feature type="domain" description="Fumarate reductase/succinate dehydrogenase flavoprotein-like C-terminal" evidence="14">
    <location>
        <begin position="413"/>
        <end position="511"/>
    </location>
</feature>
<comment type="catalytic activity">
    <reaction evidence="10">
        <text>L-aspartate + O2 = iminosuccinate + H2O2</text>
        <dbReference type="Rhea" id="RHEA:25876"/>
        <dbReference type="ChEBI" id="CHEBI:15379"/>
        <dbReference type="ChEBI" id="CHEBI:16240"/>
        <dbReference type="ChEBI" id="CHEBI:29991"/>
        <dbReference type="ChEBI" id="CHEBI:77875"/>
        <dbReference type="EC" id="1.4.3.16"/>
    </reaction>
    <physiologicalReaction direction="left-to-right" evidence="10">
        <dbReference type="Rhea" id="RHEA:25877"/>
    </physiologicalReaction>
</comment>
<evidence type="ECO:0000256" key="10">
    <source>
        <dbReference type="ARBA" id="ARBA00048305"/>
    </source>
</evidence>
<evidence type="ECO:0000256" key="7">
    <source>
        <dbReference type="ARBA" id="ARBA00022642"/>
    </source>
</evidence>
<comment type="caution">
    <text evidence="15">The sequence shown here is derived from an EMBL/GenBank/DDBJ whole genome shotgun (WGS) entry which is preliminary data.</text>
</comment>
<dbReference type="Gene3D" id="3.50.50.60">
    <property type="entry name" value="FAD/NAD(P)-binding domain"/>
    <property type="match status" value="1"/>
</dbReference>
<dbReference type="NCBIfam" id="NF005978">
    <property type="entry name" value="PRK08071.1"/>
    <property type="match status" value="1"/>
</dbReference>
<accession>A0A2N0Z307</accession>
<evidence type="ECO:0000256" key="11">
    <source>
        <dbReference type="NCBIfam" id="TIGR00551"/>
    </source>
</evidence>
<dbReference type="FunFam" id="3.90.700.10:FF:000002">
    <property type="entry name" value="L-aspartate oxidase"/>
    <property type="match status" value="1"/>
</dbReference>
<evidence type="ECO:0000256" key="2">
    <source>
        <dbReference type="ARBA" id="ARBA00004950"/>
    </source>
</evidence>
<dbReference type="InterPro" id="IPR015939">
    <property type="entry name" value="Fum_Rdtase/Succ_DH_flav-like_C"/>
</dbReference>
<dbReference type="GO" id="GO:0034628">
    <property type="term" value="P:'de novo' NAD+ biosynthetic process from L-aspartate"/>
    <property type="evidence" value="ECO:0007669"/>
    <property type="project" value="TreeGrafter"/>
</dbReference>
<dbReference type="PRINTS" id="PR00368">
    <property type="entry name" value="FADPNR"/>
</dbReference>
<dbReference type="Gene3D" id="1.20.58.100">
    <property type="entry name" value="Fumarate reductase/succinate dehydrogenase flavoprotein-like, C-terminal domain"/>
    <property type="match status" value="1"/>
</dbReference>
<dbReference type="UniPathway" id="UPA00253">
    <property type="reaction ID" value="UER00326"/>
</dbReference>
<gene>
    <name evidence="15" type="ORF">CWS01_09020</name>
</gene>
<name>A0A2N0Z307_9BACI</name>
<dbReference type="SUPFAM" id="SSF51905">
    <property type="entry name" value="FAD/NAD(P)-binding domain"/>
    <property type="match status" value="1"/>
</dbReference>
<comment type="function">
    <text evidence="12">Catalyzes the oxidation of L-aspartate to iminoaspartate.</text>
</comment>
<dbReference type="GO" id="GO:0033765">
    <property type="term" value="F:steroid dehydrogenase activity, acting on the CH-CH group of donors"/>
    <property type="evidence" value="ECO:0007669"/>
    <property type="project" value="UniProtKB-ARBA"/>
</dbReference>
<protein>
    <recommendedName>
        <fullName evidence="5 11">L-aspartate oxidase</fullName>
        <ecNumber evidence="4 11">1.4.3.16</ecNumber>
    </recommendedName>
</protein>
<dbReference type="GO" id="GO:0005737">
    <property type="term" value="C:cytoplasm"/>
    <property type="evidence" value="ECO:0007669"/>
    <property type="project" value="UniProtKB-SubCell"/>
</dbReference>
<evidence type="ECO:0000256" key="8">
    <source>
        <dbReference type="ARBA" id="ARBA00022827"/>
    </source>
</evidence>
<evidence type="ECO:0000256" key="9">
    <source>
        <dbReference type="ARBA" id="ARBA00023002"/>
    </source>
</evidence>
<keyword evidence="9 12" id="KW-0560">Oxidoreductase</keyword>
<keyword evidence="6 12" id="KW-0285">Flavoprotein</keyword>
<comment type="cofactor">
    <cofactor evidence="1 12">
        <name>FAD</name>
        <dbReference type="ChEBI" id="CHEBI:57692"/>
    </cofactor>
</comment>
<dbReference type="PANTHER" id="PTHR42716:SF2">
    <property type="entry name" value="L-ASPARTATE OXIDASE, CHLOROPLASTIC"/>
    <property type="match status" value="1"/>
</dbReference>
<feature type="domain" description="FAD-dependent oxidoreductase 2 FAD-binding" evidence="13">
    <location>
        <begin position="5"/>
        <end position="371"/>
    </location>
</feature>
<proteinExistence type="inferred from homology"/>
<dbReference type="SUPFAM" id="SSF56425">
    <property type="entry name" value="Succinate dehydrogenase/fumarate reductase flavoprotein, catalytic domain"/>
    <property type="match status" value="1"/>
</dbReference>
<evidence type="ECO:0000256" key="12">
    <source>
        <dbReference type="RuleBase" id="RU362049"/>
    </source>
</evidence>
<dbReference type="InterPro" id="IPR005288">
    <property type="entry name" value="NadB"/>
</dbReference>
<keyword evidence="16" id="KW-1185">Reference proteome</keyword>
<dbReference type="AlphaFoldDB" id="A0A2N0Z307"/>
<evidence type="ECO:0000313" key="15">
    <source>
        <dbReference type="EMBL" id="PKG23903.1"/>
    </source>
</evidence>
<dbReference type="GO" id="GO:0008734">
    <property type="term" value="F:L-aspartate oxidase activity"/>
    <property type="evidence" value="ECO:0007669"/>
    <property type="project" value="UniProtKB-UniRule"/>
</dbReference>
<comment type="subcellular location">
    <subcellularLocation>
        <location evidence="12">Cytoplasm</location>
    </subcellularLocation>
</comment>
<dbReference type="NCBIfam" id="TIGR00551">
    <property type="entry name" value="nadB"/>
    <property type="match status" value="1"/>
</dbReference>
<dbReference type="SUPFAM" id="SSF46977">
    <property type="entry name" value="Succinate dehydrogenase/fumarate reductase flavoprotein C-terminal domain"/>
    <property type="match status" value="1"/>
</dbReference>
<evidence type="ECO:0000256" key="3">
    <source>
        <dbReference type="ARBA" id="ARBA00008562"/>
    </source>
</evidence>
<dbReference type="InterPro" id="IPR003953">
    <property type="entry name" value="FAD-dep_OxRdtase_2_FAD-bd"/>
</dbReference>
<sequence length="527" mass="58671">MLKSDVLIIGSGMASLQLAKLLSRDLHVIILTKSKQNDSNSYLAQGGIAASISPQDNDDKHALDTLEAGRFHNNKQAVEEMTKHAAVLIYELANNGCLFDRNKDGRLLLGMEGAHSESRIVHGGGDATGKTVVEFLSKQLTDNITIVEDFFVDELLLNDKNECIGAKGLNAQNEKEAYFATHTVIAAGGCGQIYEYTSSAETVTGDGIALAYLAGAKVYDMEFMQFHPTLLSVGGKTVGLVSEAVRGEGAVLITEAGERIMKHIHPYEDLAPRHIVSQTIYSYLKKGEKIYLDSSPVENFEKRFPSITKMCKDHQINLAEKKLPVAPGSHFLMGGIAASLDGRTSIKGLYAIGESACTGFHGANRLASNSLLEGLYMGKELANLINRNKETKRSWRIKEGVLPSMPIYLPEKRELKRKMMEHVGIVRNEASLVNQLEWIKSFGIKDYRMVQKGNYSKQEKETAFMLLVSWLITKSALERTESRGGHFRKDYPFEQTEWQNRLIMQQLERNEQNEQVKTQKTAGILFY</sequence>
<dbReference type="Pfam" id="PF02910">
    <property type="entry name" value="Succ_DH_flav_C"/>
    <property type="match status" value="1"/>
</dbReference>
<comment type="similarity">
    <text evidence="3 12">Belongs to the FAD-dependent oxidoreductase 2 family. NadB subfamily.</text>
</comment>
<dbReference type="EMBL" id="PISE01000017">
    <property type="protein sequence ID" value="PKG23903.1"/>
    <property type="molecule type" value="Genomic_DNA"/>
</dbReference>